<dbReference type="SUPFAM" id="SSF53146">
    <property type="entry name" value="Nitrogenase accessory factor-like"/>
    <property type="match status" value="1"/>
</dbReference>
<feature type="domain" description="Dinitrogenase iron-molybdenum cofactor biosynthesis" evidence="1">
    <location>
        <begin position="23"/>
        <end position="98"/>
    </location>
</feature>
<dbReference type="Gene3D" id="3.30.420.130">
    <property type="entry name" value="Dinitrogenase iron-molybdenum cofactor biosynthesis domain"/>
    <property type="match status" value="1"/>
</dbReference>
<protein>
    <recommendedName>
        <fullName evidence="1">Dinitrogenase iron-molybdenum cofactor biosynthesis domain-containing protein</fullName>
    </recommendedName>
</protein>
<reference evidence="2" key="1">
    <citation type="submission" date="2022-09" db="EMBL/GenBank/DDBJ databases">
        <title>Actin cytoskeleton and complex cell architecture in an #Asgard archaeon.</title>
        <authorList>
            <person name="Ponce Toledo R.I."/>
            <person name="Schleper C."/>
            <person name="Rodrigues Oliveira T."/>
            <person name="Wollweber F."/>
            <person name="Xu J."/>
            <person name="Rittmann S."/>
            <person name="Klingl A."/>
            <person name="Pilhofer M."/>
        </authorList>
    </citation>
    <scope>NUCLEOTIDE SEQUENCE</scope>
    <source>
        <strain evidence="2">B-35</strain>
    </source>
</reference>
<dbReference type="InterPro" id="IPR036105">
    <property type="entry name" value="DiNase_FeMo-co_biosyn_sf"/>
</dbReference>
<dbReference type="EMBL" id="CP104013">
    <property type="protein sequence ID" value="UYP48307.1"/>
    <property type="molecule type" value="Genomic_DNA"/>
</dbReference>
<accession>A0ABY6I156</accession>
<proteinExistence type="predicted"/>
<evidence type="ECO:0000313" key="2">
    <source>
        <dbReference type="EMBL" id="UYP48307.1"/>
    </source>
</evidence>
<dbReference type="InterPro" id="IPR003731">
    <property type="entry name" value="Di-Nase_FeMo-co_biosynth"/>
</dbReference>
<dbReference type="Proteomes" id="UP001208689">
    <property type="component" value="Chromosome"/>
</dbReference>
<name>A0ABY6I156_9ARCH</name>
<organism evidence="2 3">
    <name type="scientific">Candidatus Lokiarchaeum ossiferum</name>
    <dbReference type="NCBI Taxonomy" id="2951803"/>
    <lineage>
        <taxon>Archaea</taxon>
        <taxon>Promethearchaeati</taxon>
        <taxon>Promethearchaeota</taxon>
        <taxon>Promethearchaeia</taxon>
        <taxon>Promethearchaeales</taxon>
        <taxon>Promethearchaeaceae</taxon>
        <taxon>Candidatus Lokiarchaeum</taxon>
    </lineage>
</organism>
<evidence type="ECO:0000259" key="1">
    <source>
        <dbReference type="Pfam" id="PF02579"/>
    </source>
</evidence>
<evidence type="ECO:0000313" key="3">
    <source>
        <dbReference type="Proteomes" id="UP001208689"/>
    </source>
</evidence>
<sequence length="137" mass="15469">MDSNFGNIKFAVGTDDKLTYSADHFGSAQFFLIYTLNLQTKEIKLQKTIVNKTPEEHRHGDPQKALSISTLLQGIPVLIGRYMGKNITRIRKKFIPIIASFDLIDKSLVILPDIIPEIRSELEKPGGIPKKIIHLRS</sequence>
<keyword evidence="3" id="KW-1185">Reference proteome</keyword>
<dbReference type="Pfam" id="PF02579">
    <property type="entry name" value="Nitro_FeMo-Co"/>
    <property type="match status" value="1"/>
</dbReference>
<gene>
    <name evidence="2" type="ORF">NEF87_004592</name>
</gene>